<keyword evidence="1" id="KW-0472">Membrane</keyword>
<evidence type="ECO:0000313" key="3">
    <source>
        <dbReference type="Proteomes" id="UP000178490"/>
    </source>
</evidence>
<feature type="transmembrane region" description="Helical" evidence="1">
    <location>
        <begin position="33"/>
        <end position="54"/>
    </location>
</feature>
<name>A0A1F6P079_9BACT</name>
<gene>
    <name evidence="2" type="ORF">A2537_01805</name>
</gene>
<keyword evidence="1" id="KW-1133">Transmembrane helix</keyword>
<reference evidence="2 3" key="1">
    <citation type="journal article" date="2016" name="Nat. Commun.">
        <title>Thousands of microbial genomes shed light on interconnected biogeochemical processes in an aquifer system.</title>
        <authorList>
            <person name="Anantharaman K."/>
            <person name="Brown C.T."/>
            <person name="Hug L.A."/>
            <person name="Sharon I."/>
            <person name="Castelle C.J."/>
            <person name="Probst A.J."/>
            <person name="Thomas B.C."/>
            <person name="Singh A."/>
            <person name="Wilkins M.J."/>
            <person name="Karaoz U."/>
            <person name="Brodie E.L."/>
            <person name="Williams K.H."/>
            <person name="Hubbard S.S."/>
            <person name="Banfield J.F."/>
        </authorList>
    </citation>
    <scope>NUCLEOTIDE SEQUENCE [LARGE SCALE GENOMIC DNA]</scope>
</reference>
<sequence length="196" mass="22402">MRGNEISDWQNATEIFFIKFLFLNSQMTMRNKIAIWLGVVVLALIAIFSAYSWFLGKQARVLSGTARPDFPFSDYSSTQLEAMYPQNPENLAPNIQTPEETHAKFLAALKKEDFDEAVNCCFRVGDRVRMKEGLIKLKETGELKQMVNDLDTKIVKETENSWESTYSFSTINNGKKFGHSINFTKTTGGIWYIKSL</sequence>
<dbReference type="AlphaFoldDB" id="A0A1F6P079"/>
<evidence type="ECO:0000256" key="1">
    <source>
        <dbReference type="SAM" id="Phobius"/>
    </source>
</evidence>
<dbReference type="EMBL" id="MFRC01000040">
    <property type="protein sequence ID" value="OGH89490.1"/>
    <property type="molecule type" value="Genomic_DNA"/>
</dbReference>
<protein>
    <submittedName>
        <fullName evidence="2">Uncharacterized protein</fullName>
    </submittedName>
</protein>
<organism evidence="2 3">
    <name type="scientific">Candidatus Magasanikbacteria bacterium RIFOXYD2_FULL_36_9</name>
    <dbReference type="NCBI Taxonomy" id="1798707"/>
    <lineage>
        <taxon>Bacteria</taxon>
        <taxon>Candidatus Magasanikiibacteriota</taxon>
    </lineage>
</organism>
<evidence type="ECO:0000313" key="2">
    <source>
        <dbReference type="EMBL" id="OGH89490.1"/>
    </source>
</evidence>
<proteinExistence type="predicted"/>
<keyword evidence="1" id="KW-0812">Transmembrane</keyword>
<dbReference type="Proteomes" id="UP000178490">
    <property type="component" value="Unassembled WGS sequence"/>
</dbReference>
<comment type="caution">
    <text evidence="2">The sequence shown here is derived from an EMBL/GenBank/DDBJ whole genome shotgun (WGS) entry which is preliminary data.</text>
</comment>
<accession>A0A1F6P079</accession>